<evidence type="ECO:0000256" key="2">
    <source>
        <dbReference type="ARBA" id="ARBA00010992"/>
    </source>
</evidence>
<feature type="transmembrane region" description="Helical" evidence="9">
    <location>
        <begin position="51"/>
        <end position="72"/>
    </location>
</feature>
<evidence type="ECO:0000313" key="12">
    <source>
        <dbReference type="Proteomes" id="UP000249363"/>
    </source>
</evidence>
<evidence type="ECO:0000256" key="7">
    <source>
        <dbReference type="RuleBase" id="RU003346"/>
    </source>
</evidence>
<dbReference type="EMBL" id="MIKG01000019">
    <property type="protein sequence ID" value="RAO72392.1"/>
    <property type="molecule type" value="Genomic_DNA"/>
</dbReference>
<dbReference type="PRINTS" id="PR00171">
    <property type="entry name" value="SUGRTRNSPORT"/>
</dbReference>
<feature type="transmembrane region" description="Helical" evidence="9">
    <location>
        <begin position="374"/>
        <end position="392"/>
    </location>
</feature>
<evidence type="ECO:0000256" key="9">
    <source>
        <dbReference type="SAM" id="Phobius"/>
    </source>
</evidence>
<dbReference type="PANTHER" id="PTHR48022:SF2">
    <property type="entry name" value="PLASTIDIC GLUCOSE TRANSPORTER 4"/>
    <property type="match status" value="1"/>
</dbReference>
<keyword evidence="6 9" id="KW-0472">Membrane</keyword>
<keyword evidence="4 9" id="KW-0812">Transmembrane</keyword>
<dbReference type="GeneID" id="63797618"/>
<feature type="transmembrane region" description="Helical" evidence="9">
    <location>
        <begin position="444"/>
        <end position="462"/>
    </location>
</feature>
<sequence>MASLQKQKFSMILYYVLPILITGFAYGWEVGSMGGILAMPQFLSYMNTPSPFRQGLMTVSLIAGEFVGSLLIGQFFSDYFGRRMAIMITVVLYLTGQAVVVAAQGSGMFIAGRVLNGFGAGPLFQTMSFYTAEITPPHIRGRVTATLNLGIAVGVLVAYWVQYGALKISGNTAWRLCFALQLVPGAIVGVVMIFRPESPRWLVQHERDDEALQVLAKLHGNDDLNNALVRAELEEIRAVVNLELSSSAPSYSTLLFGKDYRRRTALGMGLQCMQQLSGANIVLYYAAKVFSQTGRTGSTAALLANGISSALLVVGTLSLTLLLDFYGRRKPIFLGPAFMGGCLLIVGSMLIGFGSPQFNTITNAVEFTFVNQNAGNTAVAFMFLFQFFFGALNSSVPWTYMSEVFPVVARARGTSLATASNYFTNFWLGLYIPQALNSASWKLYYIFGGINFMCAVIGFLFFPETAGRSLEELDLLFVSGRKTFVFLDRDATTKRPMLEDRLDAEDPEAVAMELRKQLAKASSAENYPGGNDKEGIITATHQEKA</sequence>
<keyword evidence="12" id="KW-1185">Reference proteome</keyword>
<feature type="transmembrane region" description="Helical" evidence="9">
    <location>
        <begin position="265"/>
        <end position="287"/>
    </location>
</feature>
<dbReference type="InterPro" id="IPR003663">
    <property type="entry name" value="Sugar/inositol_transpt"/>
</dbReference>
<dbReference type="RefSeq" id="XP_040736906.1">
    <property type="nucleotide sequence ID" value="XM_040881206.1"/>
</dbReference>
<dbReference type="OrthoDB" id="6612291at2759"/>
<dbReference type="FunFam" id="1.20.1250.20:FF:000134">
    <property type="entry name" value="MFS sugar transporter protein"/>
    <property type="match status" value="1"/>
</dbReference>
<dbReference type="InterPro" id="IPR020846">
    <property type="entry name" value="MFS_dom"/>
</dbReference>
<reference evidence="11 12" key="1">
    <citation type="journal article" date="2017" name="Biotechnol. Biofuels">
        <title>Differential beta-glucosidase expression as a function of carbon source availability in Talaromyces amestolkiae: a genomic and proteomic approach.</title>
        <authorList>
            <person name="de Eugenio L.I."/>
            <person name="Mendez-Liter J.A."/>
            <person name="Nieto-Dominguez M."/>
            <person name="Alonso L."/>
            <person name="Gil-Munoz J."/>
            <person name="Barriuso J."/>
            <person name="Prieto A."/>
            <person name="Martinez M.J."/>
        </authorList>
    </citation>
    <scope>NUCLEOTIDE SEQUENCE [LARGE SCALE GENOMIC DNA]</scope>
    <source>
        <strain evidence="11 12">CIB</strain>
    </source>
</reference>
<accession>A0A364L9A3</accession>
<keyword evidence="3 7" id="KW-0813">Transport</keyword>
<dbReference type="InterPro" id="IPR036259">
    <property type="entry name" value="MFS_trans_sf"/>
</dbReference>
<comment type="caution">
    <text evidence="11">The sequence shown here is derived from an EMBL/GenBank/DDBJ whole genome shotgun (WGS) entry which is preliminary data.</text>
</comment>
<feature type="transmembrane region" description="Helical" evidence="9">
    <location>
        <begin position="12"/>
        <end position="31"/>
    </location>
</feature>
<dbReference type="AlphaFoldDB" id="A0A364L9A3"/>
<feature type="region of interest" description="Disordered" evidence="8">
    <location>
        <begin position="521"/>
        <end position="545"/>
    </location>
</feature>
<evidence type="ECO:0000259" key="10">
    <source>
        <dbReference type="PROSITE" id="PS50850"/>
    </source>
</evidence>
<evidence type="ECO:0000256" key="6">
    <source>
        <dbReference type="ARBA" id="ARBA00023136"/>
    </source>
</evidence>
<dbReference type="GO" id="GO:0016020">
    <property type="term" value="C:membrane"/>
    <property type="evidence" value="ECO:0007669"/>
    <property type="project" value="UniProtKB-SubCell"/>
</dbReference>
<feature type="transmembrane region" description="Helical" evidence="9">
    <location>
        <begin position="143"/>
        <end position="161"/>
    </location>
</feature>
<dbReference type="NCBIfam" id="TIGR00879">
    <property type="entry name" value="SP"/>
    <property type="match status" value="1"/>
</dbReference>
<evidence type="ECO:0000256" key="1">
    <source>
        <dbReference type="ARBA" id="ARBA00004141"/>
    </source>
</evidence>
<evidence type="ECO:0000256" key="5">
    <source>
        <dbReference type="ARBA" id="ARBA00022989"/>
    </source>
</evidence>
<feature type="compositionally biased region" description="Basic and acidic residues" evidence="8">
    <location>
        <begin position="531"/>
        <end position="545"/>
    </location>
</feature>
<feature type="transmembrane region" description="Helical" evidence="9">
    <location>
        <begin position="333"/>
        <end position="354"/>
    </location>
</feature>
<dbReference type="SUPFAM" id="SSF103473">
    <property type="entry name" value="MFS general substrate transporter"/>
    <property type="match status" value="1"/>
</dbReference>
<comment type="subcellular location">
    <subcellularLocation>
        <location evidence="1">Membrane</location>
        <topology evidence="1">Multi-pass membrane protein</topology>
    </subcellularLocation>
</comment>
<dbReference type="Pfam" id="PF00083">
    <property type="entry name" value="Sugar_tr"/>
    <property type="match status" value="1"/>
</dbReference>
<evidence type="ECO:0000313" key="11">
    <source>
        <dbReference type="EMBL" id="RAO72392.1"/>
    </source>
</evidence>
<dbReference type="Proteomes" id="UP000249363">
    <property type="component" value="Unassembled WGS sequence"/>
</dbReference>
<dbReference type="PANTHER" id="PTHR48022">
    <property type="entry name" value="PLASTIDIC GLUCOSE TRANSPORTER 4"/>
    <property type="match status" value="1"/>
</dbReference>
<feature type="domain" description="Major facilitator superfamily (MFS) profile" evidence="10">
    <location>
        <begin position="15"/>
        <end position="466"/>
    </location>
</feature>
<dbReference type="InterPro" id="IPR005828">
    <property type="entry name" value="MFS_sugar_transport-like"/>
</dbReference>
<name>A0A364L9A3_TALAM</name>
<keyword evidence="5 9" id="KW-1133">Transmembrane helix</keyword>
<dbReference type="PROSITE" id="PS50850">
    <property type="entry name" value="MFS"/>
    <property type="match status" value="1"/>
</dbReference>
<gene>
    <name evidence="11" type="ORF">BHQ10_008404</name>
</gene>
<feature type="transmembrane region" description="Helical" evidence="9">
    <location>
        <begin position="84"/>
        <end position="104"/>
    </location>
</feature>
<protein>
    <recommendedName>
        <fullName evidence="10">Major facilitator superfamily (MFS) profile domain-containing protein</fullName>
    </recommendedName>
</protein>
<feature type="transmembrane region" description="Helical" evidence="9">
    <location>
        <begin position="173"/>
        <end position="194"/>
    </location>
</feature>
<proteinExistence type="inferred from homology"/>
<feature type="transmembrane region" description="Helical" evidence="9">
    <location>
        <begin position="307"/>
        <end position="326"/>
    </location>
</feature>
<organism evidence="11 12">
    <name type="scientific">Talaromyces amestolkiae</name>
    <dbReference type="NCBI Taxonomy" id="1196081"/>
    <lineage>
        <taxon>Eukaryota</taxon>
        <taxon>Fungi</taxon>
        <taxon>Dikarya</taxon>
        <taxon>Ascomycota</taxon>
        <taxon>Pezizomycotina</taxon>
        <taxon>Eurotiomycetes</taxon>
        <taxon>Eurotiomycetidae</taxon>
        <taxon>Eurotiales</taxon>
        <taxon>Trichocomaceae</taxon>
        <taxon>Talaromyces</taxon>
        <taxon>Talaromyces sect. Talaromyces</taxon>
    </lineage>
</organism>
<dbReference type="InterPro" id="IPR050360">
    <property type="entry name" value="MFS_Sugar_Transporters"/>
</dbReference>
<evidence type="ECO:0000256" key="4">
    <source>
        <dbReference type="ARBA" id="ARBA00022692"/>
    </source>
</evidence>
<evidence type="ECO:0000256" key="8">
    <source>
        <dbReference type="SAM" id="MobiDB-lite"/>
    </source>
</evidence>
<dbReference type="GO" id="GO:0005351">
    <property type="term" value="F:carbohydrate:proton symporter activity"/>
    <property type="evidence" value="ECO:0007669"/>
    <property type="project" value="TreeGrafter"/>
</dbReference>
<comment type="similarity">
    <text evidence="2 7">Belongs to the major facilitator superfamily. Sugar transporter (TC 2.A.1.1) family.</text>
</comment>
<evidence type="ECO:0000256" key="3">
    <source>
        <dbReference type="ARBA" id="ARBA00022448"/>
    </source>
</evidence>
<feature type="transmembrane region" description="Helical" evidence="9">
    <location>
        <begin position="413"/>
        <end position="432"/>
    </location>
</feature>
<dbReference type="Gene3D" id="1.20.1250.20">
    <property type="entry name" value="MFS general substrate transporter like domains"/>
    <property type="match status" value="1"/>
</dbReference>